<dbReference type="Gene3D" id="3.90.70.10">
    <property type="entry name" value="Cysteine proteinases"/>
    <property type="match status" value="1"/>
</dbReference>
<keyword evidence="5" id="KW-1185">Reference proteome</keyword>
<accession>A0AAV6LJ92</accession>
<evidence type="ECO:0000313" key="4">
    <source>
        <dbReference type="EMBL" id="KAG5564042.1"/>
    </source>
</evidence>
<name>A0AAV6LJ92_9ERIC</name>
<dbReference type="GO" id="GO:0008234">
    <property type="term" value="F:cysteine-type peptidase activity"/>
    <property type="evidence" value="ECO:0007669"/>
    <property type="project" value="InterPro"/>
</dbReference>
<dbReference type="PANTHER" id="PTHR12411">
    <property type="entry name" value="CYSTEINE PROTEASE FAMILY C1-RELATED"/>
    <property type="match status" value="1"/>
</dbReference>
<reference evidence="4" key="1">
    <citation type="submission" date="2020-08" db="EMBL/GenBank/DDBJ databases">
        <title>Plant Genome Project.</title>
        <authorList>
            <person name="Zhang R.-G."/>
        </authorList>
    </citation>
    <scope>NUCLEOTIDE SEQUENCE</scope>
    <source>
        <strain evidence="4">WSP0</strain>
        <tissue evidence="4">Leaf</tissue>
    </source>
</reference>
<feature type="region of interest" description="Disordered" evidence="2">
    <location>
        <begin position="179"/>
        <end position="202"/>
    </location>
</feature>
<organism evidence="4 5">
    <name type="scientific">Rhododendron griersonianum</name>
    <dbReference type="NCBI Taxonomy" id="479676"/>
    <lineage>
        <taxon>Eukaryota</taxon>
        <taxon>Viridiplantae</taxon>
        <taxon>Streptophyta</taxon>
        <taxon>Embryophyta</taxon>
        <taxon>Tracheophyta</taxon>
        <taxon>Spermatophyta</taxon>
        <taxon>Magnoliopsida</taxon>
        <taxon>eudicotyledons</taxon>
        <taxon>Gunneridae</taxon>
        <taxon>Pentapetalae</taxon>
        <taxon>asterids</taxon>
        <taxon>Ericales</taxon>
        <taxon>Ericaceae</taxon>
        <taxon>Ericoideae</taxon>
        <taxon>Rhodoreae</taxon>
        <taxon>Rhododendron</taxon>
    </lineage>
</organism>
<evidence type="ECO:0000256" key="1">
    <source>
        <dbReference type="ARBA" id="ARBA00008455"/>
    </source>
</evidence>
<proteinExistence type="inferred from homology"/>
<feature type="domain" description="Peptidase C1A papain C-terminal" evidence="3">
    <location>
        <begin position="246"/>
        <end position="472"/>
    </location>
</feature>
<feature type="compositionally biased region" description="Pro residues" evidence="2">
    <location>
        <begin position="17"/>
        <end position="41"/>
    </location>
</feature>
<sequence>MANVGGDKNLQKQKPSLNPPPQSPPPPPSLPPSPSKNPPPTTTMEDPNELEPISDDSTAETTAPNAPPLTPPLQSPLPPSSLPPSPFKNPPPAPTMEDPSELEPISGDSTAETSDPNVVLDPYLQGSDSDLGVFGTSTSDSTSSPRATEDQGAHRNPPESEPAAEGLIPISDESAAVVDPNATRGPCLHGSTSTPHSLSPTADEKDFVAEDGILEGVLKRVLENLQGGYLGSGLEDMDLDFSRLNIDDKGKGKMDEGEVQICWSIVAAAAIAIAYLRRHGGQDLLKLAVQELLDRCYPDMMVSHTNTLSNVFEYAKVNGICLKDSYKVPYDGVKNPGTVKTEEERQKFLFISGTYFIAPDDEEGLEKALRTTGGVAGGIRVTEDFRHLGDVWTRIAWGIWEALYLPAPTTTDEPDISFYHAILIVGIGYSLPENKEYWIIMNSWGELWGTKGYGKIIRGKSLIFGVECPYFL</sequence>
<feature type="compositionally biased region" description="Pro residues" evidence="2">
    <location>
        <begin position="65"/>
        <end position="94"/>
    </location>
</feature>
<feature type="compositionally biased region" description="Polar residues" evidence="2">
    <location>
        <begin position="190"/>
        <end position="200"/>
    </location>
</feature>
<feature type="compositionally biased region" description="Polar residues" evidence="2">
    <location>
        <begin position="107"/>
        <end position="116"/>
    </location>
</feature>
<comment type="caution">
    <text evidence="4">The sequence shown here is derived from an EMBL/GenBank/DDBJ whole genome shotgun (WGS) entry which is preliminary data.</text>
</comment>
<comment type="similarity">
    <text evidence="1">Belongs to the peptidase C1 family.</text>
</comment>
<feature type="compositionally biased region" description="Basic and acidic residues" evidence="2">
    <location>
        <begin position="147"/>
        <end position="158"/>
    </location>
</feature>
<dbReference type="InterPro" id="IPR000668">
    <property type="entry name" value="Peptidase_C1A_C"/>
</dbReference>
<evidence type="ECO:0000256" key="2">
    <source>
        <dbReference type="SAM" id="MobiDB-lite"/>
    </source>
</evidence>
<dbReference type="GO" id="GO:0006508">
    <property type="term" value="P:proteolysis"/>
    <property type="evidence" value="ECO:0007669"/>
    <property type="project" value="InterPro"/>
</dbReference>
<evidence type="ECO:0000259" key="3">
    <source>
        <dbReference type="SMART" id="SM00645"/>
    </source>
</evidence>
<gene>
    <name evidence="4" type="ORF">RHGRI_000274</name>
</gene>
<evidence type="ECO:0000313" key="5">
    <source>
        <dbReference type="Proteomes" id="UP000823749"/>
    </source>
</evidence>
<dbReference type="SMART" id="SM00645">
    <property type="entry name" value="Pept_C1"/>
    <property type="match status" value="1"/>
</dbReference>
<dbReference type="AlphaFoldDB" id="A0AAV6LJ92"/>
<feature type="region of interest" description="Disordered" evidence="2">
    <location>
        <begin position="1"/>
        <end position="165"/>
    </location>
</feature>
<dbReference type="Pfam" id="PF00112">
    <property type="entry name" value="Peptidase_C1"/>
    <property type="match status" value="1"/>
</dbReference>
<dbReference type="SUPFAM" id="SSF54001">
    <property type="entry name" value="Cysteine proteinases"/>
    <property type="match status" value="1"/>
</dbReference>
<protein>
    <recommendedName>
        <fullName evidence="3">Peptidase C1A papain C-terminal domain-containing protein</fullName>
    </recommendedName>
</protein>
<dbReference type="EMBL" id="JACTNZ010000001">
    <property type="protein sequence ID" value="KAG5564042.1"/>
    <property type="molecule type" value="Genomic_DNA"/>
</dbReference>
<feature type="compositionally biased region" description="Polar residues" evidence="2">
    <location>
        <begin position="135"/>
        <end position="146"/>
    </location>
</feature>
<dbReference type="InterPro" id="IPR038765">
    <property type="entry name" value="Papain-like_cys_pep_sf"/>
</dbReference>
<dbReference type="InterPro" id="IPR013128">
    <property type="entry name" value="Peptidase_C1A"/>
</dbReference>
<feature type="compositionally biased region" description="Acidic residues" evidence="2">
    <location>
        <begin position="46"/>
        <end position="58"/>
    </location>
</feature>
<dbReference type="Proteomes" id="UP000823749">
    <property type="component" value="Chromosome 1"/>
</dbReference>